<feature type="transmembrane region" description="Helical" evidence="6">
    <location>
        <begin position="6"/>
        <end position="23"/>
    </location>
</feature>
<evidence type="ECO:0000256" key="2">
    <source>
        <dbReference type="ARBA" id="ARBA00010388"/>
    </source>
</evidence>
<feature type="transmembrane region" description="Helical" evidence="6">
    <location>
        <begin position="81"/>
        <end position="104"/>
    </location>
</feature>
<proteinExistence type="inferred from homology"/>
<feature type="transmembrane region" description="Helical" evidence="6">
    <location>
        <begin position="35"/>
        <end position="55"/>
    </location>
</feature>
<dbReference type="Proteomes" id="UP000515960">
    <property type="component" value="Chromosome"/>
</dbReference>
<comment type="subcellular location">
    <subcellularLocation>
        <location evidence="1">Membrane</location>
        <topology evidence="1">Multi-pass membrane protein</topology>
    </subcellularLocation>
</comment>
<dbReference type="GO" id="GO:0016020">
    <property type="term" value="C:membrane"/>
    <property type="evidence" value="ECO:0007669"/>
    <property type="project" value="UniProtKB-SubCell"/>
</dbReference>
<evidence type="ECO:0000256" key="5">
    <source>
        <dbReference type="ARBA" id="ARBA00023136"/>
    </source>
</evidence>
<evidence type="ECO:0000313" key="8">
    <source>
        <dbReference type="Proteomes" id="UP000515960"/>
    </source>
</evidence>
<accession>A0A7G9B2E9</accession>
<gene>
    <name evidence="7" type="ORF">H8790_09655</name>
</gene>
<dbReference type="PANTHER" id="PTHR34583:SF3">
    <property type="entry name" value="MULTISUBUNIT SODIUM_HYDROGEN ANTIPORTER, MNHC SUBUNIT"/>
    <property type="match status" value="1"/>
</dbReference>
<dbReference type="Gene3D" id="1.10.287.3510">
    <property type="match status" value="1"/>
</dbReference>
<reference evidence="7 8" key="1">
    <citation type="submission" date="2020-08" db="EMBL/GenBank/DDBJ databases">
        <authorList>
            <person name="Liu C."/>
            <person name="Sun Q."/>
        </authorList>
    </citation>
    <scope>NUCLEOTIDE SEQUENCE [LARGE SCALE GENOMIC DNA]</scope>
    <source>
        <strain evidence="7 8">NSJ-62</strain>
    </source>
</reference>
<dbReference type="AlphaFoldDB" id="A0A7G9B2E9"/>
<dbReference type="Pfam" id="PF00420">
    <property type="entry name" value="Oxidored_q2"/>
    <property type="match status" value="1"/>
</dbReference>
<organism evidence="7 8">
    <name type="scientific">Oscillibacter hominis</name>
    <dbReference type="NCBI Taxonomy" id="2763056"/>
    <lineage>
        <taxon>Bacteria</taxon>
        <taxon>Bacillati</taxon>
        <taxon>Bacillota</taxon>
        <taxon>Clostridia</taxon>
        <taxon>Eubacteriales</taxon>
        <taxon>Oscillospiraceae</taxon>
        <taxon>Oscillibacter</taxon>
    </lineage>
</organism>
<dbReference type="RefSeq" id="WP_187332321.1">
    <property type="nucleotide sequence ID" value="NZ_CP060490.1"/>
</dbReference>
<keyword evidence="5 6" id="KW-0472">Membrane</keyword>
<keyword evidence="4 6" id="KW-1133">Transmembrane helix</keyword>
<dbReference type="PANTHER" id="PTHR34583">
    <property type="entry name" value="ANTIPORTER SUBUNIT MNHC2-RELATED"/>
    <property type="match status" value="1"/>
</dbReference>
<dbReference type="InterPro" id="IPR039428">
    <property type="entry name" value="NUOK/Mnh_C1-like"/>
</dbReference>
<dbReference type="KEGG" id="ohi:H8790_09655"/>
<dbReference type="InterPro" id="IPR050601">
    <property type="entry name" value="CPA3_antiporter_subunitC"/>
</dbReference>
<comment type="similarity">
    <text evidence="2">Belongs to the CPA3 antiporters (TC 2.A.63) subunit C family.</text>
</comment>
<evidence type="ECO:0000256" key="4">
    <source>
        <dbReference type="ARBA" id="ARBA00022989"/>
    </source>
</evidence>
<evidence type="ECO:0000256" key="3">
    <source>
        <dbReference type="ARBA" id="ARBA00022692"/>
    </source>
</evidence>
<sequence length="125" mass="13853">MLQTILDNRFSITAVILFGIGFANMMLQDNLVRKVVGFNIMDSAIFLMLAATGYIDGKVAPIVDEALTNPSLYINPIPSGLVLTGIVVSVSISAFSLALILRIYQRYRTVSLRELLERMEKEGDR</sequence>
<keyword evidence="3 6" id="KW-0812">Transmembrane</keyword>
<evidence type="ECO:0000313" key="7">
    <source>
        <dbReference type="EMBL" id="QNL43730.1"/>
    </source>
</evidence>
<name>A0A7G9B2E9_9FIRM</name>
<dbReference type="EMBL" id="CP060490">
    <property type="protein sequence ID" value="QNL43730.1"/>
    <property type="molecule type" value="Genomic_DNA"/>
</dbReference>
<evidence type="ECO:0000256" key="6">
    <source>
        <dbReference type="SAM" id="Phobius"/>
    </source>
</evidence>
<keyword evidence="8" id="KW-1185">Reference proteome</keyword>
<protein>
    <submittedName>
        <fullName evidence="7">Cation:proton antiporter subunit C</fullName>
    </submittedName>
</protein>
<evidence type="ECO:0000256" key="1">
    <source>
        <dbReference type="ARBA" id="ARBA00004141"/>
    </source>
</evidence>